<dbReference type="InParanoid" id="A0A3N7FW43"/>
<gene>
    <name evidence="1" type="ORF">POPTR_013G103650</name>
</gene>
<reference evidence="1 2" key="1">
    <citation type="journal article" date="2006" name="Science">
        <title>The genome of black cottonwood, Populus trichocarpa (Torr. &amp; Gray).</title>
        <authorList>
            <person name="Tuskan G.A."/>
            <person name="Difazio S."/>
            <person name="Jansson S."/>
            <person name="Bohlmann J."/>
            <person name="Grigoriev I."/>
            <person name="Hellsten U."/>
            <person name="Putnam N."/>
            <person name="Ralph S."/>
            <person name="Rombauts S."/>
            <person name="Salamov A."/>
            <person name="Schein J."/>
            <person name="Sterck L."/>
            <person name="Aerts A."/>
            <person name="Bhalerao R.R."/>
            <person name="Bhalerao R.P."/>
            <person name="Blaudez D."/>
            <person name="Boerjan W."/>
            <person name="Brun A."/>
            <person name="Brunner A."/>
            <person name="Busov V."/>
            <person name="Campbell M."/>
            <person name="Carlson J."/>
            <person name="Chalot M."/>
            <person name="Chapman J."/>
            <person name="Chen G.L."/>
            <person name="Cooper D."/>
            <person name="Coutinho P.M."/>
            <person name="Couturier J."/>
            <person name="Covert S."/>
            <person name="Cronk Q."/>
            <person name="Cunningham R."/>
            <person name="Davis J."/>
            <person name="Degroeve S."/>
            <person name="Dejardin A."/>
            <person name="Depamphilis C."/>
            <person name="Detter J."/>
            <person name="Dirks B."/>
            <person name="Dubchak I."/>
            <person name="Duplessis S."/>
            <person name="Ehlting J."/>
            <person name="Ellis B."/>
            <person name="Gendler K."/>
            <person name="Goodstein D."/>
            <person name="Gribskov M."/>
            <person name="Grimwood J."/>
            <person name="Groover A."/>
            <person name="Gunter L."/>
            <person name="Hamberger B."/>
            <person name="Heinze B."/>
            <person name="Helariutta Y."/>
            <person name="Henrissat B."/>
            <person name="Holligan D."/>
            <person name="Holt R."/>
            <person name="Huang W."/>
            <person name="Islam-Faridi N."/>
            <person name="Jones S."/>
            <person name="Jones-Rhoades M."/>
            <person name="Jorgensen R."/>
            <person name="Joshi C."/>
            <person name="Kangasjarvi J."/>
            <person name="Karlsson J."/>
            <person name="Kelleher C."/>
            <person name="Kirkpatrick R."/>
            <person name="Kirst M."/>
            <person name="Kohler A."/>
            <person name="Kalluri U."/>
            <person name="Larimer F."/>
            <person name="Leebens-Mack J."/>
            <person name="Leple J.C."/>
            <person name="Locascio P."/>
            <person name="Lou Y."/>
            <person name="Lucas S."/>
            <person name="Martin F."/>
            <person name="Montanini B."/>
            <person name="Napoli C."/>
            <person name="Nelson D.R."/>
            <person name="Nelson C."/>
            <person name="Nieminen K."/>
            <person name="Nilsson O."/>
            <person name="Pereda V."/>
            <person name="Peter G."/>
            <person name="Philippe R."/>
            <person name="Pilate G."/>
            <person name="Poliakov A."/>
            <person name="Razumovskaya J."/>
            <person name="Richardson P."/>
            <person name="Rinaldi C."/>
            <person name="Ritland K."/>
            <person name="Rouze P."/>
            <person name="Ryaboy D."/>
            <person name="Schmutz J."/>
            <person name="Schrader J."/>
            <person name="Segerman B."/>
            <person name="Shin H."/>
            <person name="Siddiqui A."/>
            <person name="Sterky F."/>
            <person name="Terry A."/>
            <person name="Tsai C.J."/>
            <person name="Uberbacher E."/>
            <person name="Unneberg P."/>
            <person name="Vahala J."/>
            <person name="Wall K."/>
            <person name="Wessler S."/>
            <person name="Yang G."/>
            <person name="Yin T."/>
            <person name="Douglas C."/>
            <person name="Marra M."/>
            <person name="Sandberg G."/>
            <person name="Van de Peer Y."/>
            <person name="Rokhsar D."/>
        </authorList>
    </citation>
    <scope>NUCLEOTIDE SEQUENCE [LARGE SCALE GENOMIC DNA]</scope>
    <source>
        <strain evidence="2">cv. Nisqually</strain>
    </source>
</reference>
<evidence type="ECO:0000313" key="2">
    <source>
        <dbReference type="Proteomes" id="UP000006729"/>
    </source>
</evidence>
<dbReference type="AlphaFoldDB" id="A0A3N7FW43"/>
<organism evidence="1 2">
    <name type="scientific">Populus trichocarpa</name>
    <name type="common">Western balsam poplar</name>
    <name type="synonym">Populus balsamifera subsp. trichocarpa</name>
    <dbReference type="NCBI Taxonomy" id="3694"/>
    <lineage>
        <taxon>Eukaryota</taxon>
        <taxon>Viridiplantae</taxon>
        <taxon>Streptophyta</taxon>
        <taxon>Embryophyta</taxon>
        <taxon>Tracheophyta</taxon>
        <taxon>Spermatophyta</taxon>
        <taxon>Magnoliopsida</taxon>
        <taxon>eudicotyledons</taxon>
        <taxon>Gunneridae</taxon>
        <taxon>Pentapetalae</taxon>
        <taxon>rosids</taxon>
        <taxon>fabids</taxon>
        <taxon>Malpighiales</taxon>
        <taxon>Salicaceae</taxon>
        <taxon>Saliceae</taxon>
        <taxon>Populus</taxon>
    </lineage>
</organism>
<sequence>MVKASVSMGHKTYVYARPFTTQSSPAKIGIHKEFQAMGVTIVQVSID</sequence>
<evidence type="ECO:0000313" key="1">
    <source>
        <dbReference type="EMBL" id="RQO99246.1"/>
    </source>
</evidence>
<accession>A0A3N7FW43</accession>
<dbReference type="Proteomes" id="UP000006729">
    <property type="component" value="Chromosome 13"/>
</dbReference>
<proteinExistence type="predicted"/>
<keyword evidence="2" id="KW-1185">Reference proteome</keyword>
<dbReference type="EMBL" id="CM009302">
    <property type="protein sequence ID" value="RQO99246.1"/>
    <property type="molecule type" value="Genomic_DNA"/>
</dbReference>
<name>A0A3N7FW43_POPTR</name>
<protein>
    <submittedName>
        <fullName evidence="1">Uncharacterized protein</fullName>
    </submittedName>
</protein>
<dbReference type="Gene3D" id="3.40.50.720">
    <property type="entry name" value="NAD(P)-binding Rossmann-like Domain"/>
    <property type="match status" value="1"/>
</dbReference>